<evidence type="ECO:0000259" key="1">
    <source>
        <dbReference type="PROSITE" id="PS50987"/>
    </source>
</evidence>
<dbReference type="InterPro" id="IPR036390">
    <property type="entry name" value="WH_DNA-bd_sf"/>
</dbReference>
<sequence>MDTKVQSLVLTESQAACLAALRSRKESKTEIAIRAKLDLKKAAKALEALRELGLARRGEMNAWYFTPRGRNCRFKTIPDRIRHGSALPGPGARRLLDVLDRPMHGDELAERLGITLQRVRQIVVKLHARGLVKFGDPERILEVVSRTKDKTVLLSHDEARVLSAIPGAYATDATKIRLAVLLPEKIIQQILDGFVARHFVVAQEGLADRTVYQINATGLNHPQRQPDARLAHAPRLPVESDRVRAVLAAIRNARSLRIRDLKNALKIPHASINALMQYLKRKELVQKTSQEQAAPYSLTEKGLDALTEMARRHAA</sequence>
<protein>
    <recommendedName>
        <fullName evidence="1">HTH arsR-type domain-containing protein</fullName>
    </recommendedName>
</protein>
<dbReference type="AlphaFoldDB" id="A0A973ZZ32"/>
<reference evidence="2" key="1">
    <citation type="submission" date="2020-06" db="EMBL/GenBank/DDBJ databases">
        <title>Whole Genome Sequence of Bradyrhizobium sp. Strain 1S1.</title>
        <authorList>
            <person name="Bromfield E.S.P."/>
            <person name="Cloutier S."/>
        </authorList>
    </citation>
    <scope>NUCLEOTIDE SEQUENCE [LARGE SCALE GENOMIC DNA]</scope>
    <source>
        <strain evidence="2">1S1</strain>
    </source>
</reference>
<name>A0A973ZZ32_9BRAD</name>
<dbReference type="Gene3D" id="1.10.10.10">
    <property type="entry name" value="Winged helix-like DNA-binding domain superfamily/Winged helix DNA-binding domain"/>
    <property type="match status" value="1"/>
</dbReference>
<dbReference type="EMBL" id="JAAOLE020000001">
    <property type="protein sequence ID" value="NVI41669.1"/>
    <property type="molecule type" value="Genomic_DNA"/>
</dbReference>
<dbReference type="GO" id="GO:0003700">
    <property type="term" value="F:DNA-binding transcription factor activity"/>
    <property type="evidence" value="ECO:0007669"/>
    <property type="project" value="InterPro"/>
</dbReference>
<dbReference type="InterPro" id="IPR036388">
    <property type="entry name" value="WH-like_DNA-bd_sf"/>
</dbReference>
<dbReference type="SUPFAM" id="SSF46785">
    <property type="entry name" value="Winged helix' DNA-binding domain"/>
    <property type="match status" value="2"/>
</dbReference>
<dbReference type="InterPro" id="IPR001845">
    <property type="entry name" value="HTH_ArsR_DNA-bd_dom"/>
</dbReference>
<accession>A0A973ZZ32</accession>
<dbReference type="RefSeq" id="WP_166212405.1">
    <property type="nucleotide sequence ID" value="NZ_CP088285.1"/>
</dbReference>
<comment type="caution">
    <text evidence="2">The sequence shown here is derived from an EMBL/GenBank/DDBJ whole genome shotgun (WGS) entry which is preliminary data.</text>
</comment>
<evidence type="ECO:0000313" key="2">
    <source>
        <dbReference type="EMBL" id="NVI41669.1"/>
    </source>
</evidence>
<dbReference type="PROSITE" id="PS50987">
    <property type="entry name" value="HTH_ARSR_2"/>
    <property type="match status" value="1"/>
</dbReference>
<gene>
    <name evidence="2" type="ORF">HAP48_000875</name>
</gene>
<feature type="domain" description="HTH arsR-type" evidence="1">
    <location>
        <begin position="222"/>
        <end position="315"/>
    </location>
</feature>
<organism evidence="2">
    <name type="scientific">Bradyrhizobium septentrionale</name>
    <dbReference type="NCBI Taxonomy" id="1404411"/>
    <lineage>
        <taxon>Bacteria</taxon>
        <taxon>Pseudomonadati</taxon>
        <taxon>Pseudomonadota</taxon>
        <taxon>Alphaproteobacteria</taxon>
        <taxon>Hyphomicrobiales</taxon>
        <taxon>Nitrobacteraceae</taxon>
        <taxon>Bradyrhizobium</taxon>
    </lineage>
</organism>
<proteinExistence type="predicted"/>